<feature type="compositionally biased region" description="Basic and acidic residues" evidence="1">
    <location>
        <begin position="166"/>
        <end position="178"/>
    </location>
</feature>
<dbReference type="Proteomes" id="UP000247409">
    <property type="component" value="Unassembled WGS sequence"/>
</dbReference>
<accession>A0A2V3J4Z3</accession>
<evidence type="ECO:0000313" key="2">
    <source>
        <dbReference type="EMBL" id="PXF49501.1"/>
    </source>
</evidence>
<gene>
    <name evidence="2" type="ORF">BWQ96_00817</name>
</gene>
<feature type="region of interest" description="Disordered" evidence="1">
    <location>
        <begin position="158"/>
        <end position="190"/>
    </location>
</feature>
<proteinExistence type="predicted"/>
<protein>
    <submittedName>
        <fullName evidence="2">Uncharacterized protein</fullName>
    </submittedName>
</protein>
<name>A0A2V3J4Z3_9FLOR</name>
<keyword evidence="3" id="KW-1185">Reference proteome</keyword>
<evidence type="ECO:0000313" key="3">
    <source>
        <dbReference type="Proteomes" id="UP000247409"/>
    </source>
</evidence>
<dbReference type="AlphaFoldDB" id="A0A2V3J4Z3"/>
<organism evidence="2 3">
    <name type="scientific">Gracilariopsis chorda</name>
    <dbReference type="NCBI Taxonomy" id="448386"/>
    <lineage>
        <taxon>Eukaryota</taxon>
        <taxon>Rhodophyta</taxon>
        <taxon>Florideophyceae</taxon>
        <taxon>Rhodymeniophycidae</taxon>
        <taxon>Gracilariales</taxon>
        <taxon>Gracilariaceae</taxon>
        <taxon>Gracilariopsis</taxon>
    </lineage>
</organism>
<reference evidence="2 3" key="1">
    <citation type="journal article" date="2018" name="Mol. Biol. Evol.">
        <title>Analysis of the draft genome of the red seaweed Gracilariopsis chorda provides insights into genome size evolution in Rhodophyta.</title>
        <authorList>
            <person name="Lee J."/>
            <person name="Yang E.C."/>
            <person name="Graf L."/>
            <person name="Yang J.H."/>
            <person name="Qiu H."/>
            <person name="Zel Zion U."/>
            <person name="Chan C.X."/>
            <person name="Stephens T.G."/>
            <person name="Weber A.P.M."/>
            <person name="Boo G.H."/>
            <person name="Boo S.M."/>
            <person name="Kim K.M."/>
            <person name="Shin Y."/>
            <person name="Jung M."/>
            <person name="Lee S.J."/>
            <person name="Yim H.S."/>
            <person name="Lee J.H."/>
            <person name="Bhattacharya D."/>
            <person name="Yoon H.S."/>
        </authorList>
    </citation>
    <scope>NUCLEOTIDE SEQUENCE [LARGE SCALE GENOMIC DNA]</scope>
    <source>
        <strain evidence="2 3">SKKU-2015</strain>
        <tissue evidence="2">Whole body</tissue>
    </source>
</reference>
<comment type="caution">
    <text evidence="2">The sequence shown here is derived from an EMBL/GenBank/DDBJ whole genome shotgun (WGS) entry which is preliminary data.</text>
</comment>
<sequence>MSRSILPSEGPNLSPIREIKSDGYSELSTENLASRRPAGAFLHILSNEGVALGRQGLSLFINRPRQQVISALKGTGAVLISTNFFSPSKTGPVYEPHALGRDVEMILPFKPDIDLGAMHILNKDADSEDEVRSVRHFGLSRSNPRSLASKYRLMEKLNSESPSGMKQKESSKTFEKATESSIKSFGPRSNELIRLQRRPLHSRAILAE</sequence>
<dbReference type="EMBL" id="NBIV01000005">
    <property type="protein sequence ID" value="PXF49501.1"/>
    <property type="molecule type" value="Genomic_DNA"/>
</dbReference>
<evidence type="ECO:0000256" key="1">
    <source>
        <dbReference type="SAM" id="MobiDB-lite"/>
    </source>
</evidence>